<dbReference type="EMBL" id="JRPE02000002">
    <property type="protein sequence ID" value="TLD93533.1"/>
    <property type="molecule type" value="Genomic_DNA"/>
</dbReference>
<keyword evidence="2" id="KW-1185">Reference proteome</keyword>
<evidence type="ECO:0000313" key="2">
    <source>
        <dbReference type="Proteomes" id="UP000029921"/>
    </source>
</evidence>
<dbReference type="Proteomes" id="UP000029921">
    <property type="component" value="Unassembled WGS sequence"/>
</dbReference>
<accession>A0A4U8T2G5</accession>
<proteinExistence type="predicted"/>
<dbReference type="AlphaFoldDB" id="A0A4U8T2G5"/>
<reference evidence="1 2" key="1">
    <citation type="journal article" date="2014" name="Genome Announc.">
        <title>Draft genome sequences of eight enterohepatic helicobacter species isolated from both laboratory and wild rodents.</title>
        <authorList>
            <person name="Sheh A."/>
            <person name="Shen Z."/>
            <person name="Fox J.G."/>
        </authorList>
    </citation>
    <scope>NUCLEOTIDE SEQUENCE [LARGE SCALE GENOMIC DNA]</scope>
    <source>
        <strain evidence="1 2">MIT 96-1001</strain>
    </source>
</reference>
<evidence type="ECO:0008006" key="3">
    <source>
        <dbReference type="Google" id="ProtNLM"/>
    </source>
</evidence>
<gene>
    <name evidence="1" type="ORF">LS74_002070</name>
</gene>
<organism evidence="1 2">
    <name type="scientific">Helicobacter magdeburgensis</name>
    <dbReference type="NCBI Taxonomy" id="471858"/>
    <lineage>
        <taxon>Bacteria</taxon>
        <taxon>Pseudomonadati</taxon>
        <taxon>Campylobacterota</taxon>
        <taxon>Epsilonproteobacteria</taxon>
        <taxon>Campylobacterales</taxon>
        <taxon>Helicobacteraceae</taxon>
        <taxon>Helicobacter</taxon>
    </lineage>
</organism>
<sequence>MKAFARILSNISNKPIQTNLTSHKTLLSFGYLWEKIDTDSKLFILHPLPLLENNEQITHFARYEVGTEFGVAWLLAHTLLSAFQPNGIDSALTSKLDDMLDKLDVGFLSSESNLAEEELEKLKIFLNPSSFALVLGSELAQHPNAKDIAHILGLLSKLTNIEIIMPELIDSISPSQSVEISLSPCEQLPESNGNFIYIMPKCDYANTIDLPLLKAPPLFAPAFKLQDKTSITLGFESQQILTQCQYDSSLKGTIALLYLPDVSNNVNLGYPYKKVEVIL</sequence>
<name>A0A4U8T2G5_9HELI</name>
<dbReference type="RefSeq" id="WP_034588240.1">
    <property type="nucleotide sequence ID" value="NZ_JRPE02000002.1"/>
</dbReference>
<comment type="caution">
    <text evidence="1">The sequence shown here is derived from an EMBL/GenBank/DDBJ whole genome shotgun (WGS) entry which is preliminary data.</text>
</comment>
<evidence type="ECO:0000313" key="1">
    <source>
        <dbReference type="EMBL" id="TLD93533.1"/>
    </source>
</evidence>
<protein>
    <recommendedName>
        <fullName evidence="3">NADH dehydrogenase subunit F</fullName>
    </recommendedName>
</protein>